<evidence type="ECO:0000256" key="2">
    <source>
        <dbReference type="ARBA" id="ARBA00022741"/>
    </source>
</evidence>
<keyword evidence="3 9" id="KW-0418">Kinase</keyword>
<protein>
    <submittedName>
        <fullName evidence="9">Kinase, NEK</fullName>
    </submittedName>
</protein>
<dbReference type="EMBL" id="GDID01002493">
    <property type="protein sequence ID" value="JAP94113.1"/>
    <property type="molecule type" value="Transcribed_RNA"/>
</dbReference>
<reference evidence="9" key="1">
    <citation type="submission" date="2015-07" db="EMBL/GenBank/DDBJ databases">
        <title>Adaptation to a free-living lifestyle via gene acquisitions in the diplomonad Trepomonas sp. PC1.</title>
        <authorList>
            <person name="Xu F."/>
            <person name="Jerlstrom-Hultqvist J."/>
            <person name="Kolisko M."/>
            <person name="Simpson A.G.B."/>
            <person name="Roger A.J."/>
            <person name="Svard S.G."/>
            <person name="Andersson J.O."/>
        </authorList>
    </citation>
    <scope>NUCLEOTIDE SEQUENCE</scope>
    <source>
        <strain evidence="9">PC1</strain>
    </source>
</reference>
<feature type="binding site" evidence="5">
    <location>
        <position position="42"/>
    </location>
    <ligand>
        <name>ATP</name>
        <dbReference type="ChEBI" id="CHEBI:30616"/>
    </ligand>
</feature>
<dbReference type="Gene3D" id="1.10.510.10">
    <property type="entry name" value="Transferase(Phosphotransferase) domain 1"/>
    <property type="match status" value="1"/>
</dbReference>
<dbReference type="SMART" id="SM00220">
    <property type="entry name" value="S_TKc"/>
    <property type="match status" value="1"/>
</dbReference>
<sequence>RQWIWIQNRYQFDIFSDKIGQGAFGEIFKAMDMDTNTQVVVKMCYLDRLDSTPIEKLVLEATIMEKMNHPNMAKGIDHFLIDLSGMKVMAFVMKYYKNGDVKKYSQNFNSLTDIPFKLRAKWMVQLLQGVEFMHSQGYYHRDLKLQNVFLDEQLNLVLGDFGVAKQSAKSMIATIAGTPLTMAPEVALQKPQSLSCDIWSVGVLWFQLLFGIAPFLGANQIELINNIQRGKFTRQCKGSNHVDIEKLILQMLNITPTSRPTAQQLLQKFGSYIQSNYQEGLFKVDPDQPKIQPTVQPRLQQNIQIQPTTPIRNLVQTNSPPPQYPSPQSTERFEQQRRQRQNEEWKEKLQQNPINRIICEQTPRDLLCSPYNVVDMAKFTVQYQQANPYAGDIVSKTFYQYECIQDKKVISLIEQVVSTGQCTDDQFKEIQKCLSNDQVKIKKLRVQ</sequence>
<dbReference type="GO" id="GO:0000045">
    <property type="term" value="P:autophagosome assembly"/>
    <property type="evidence" value="ECO:0007669"/>
    <property type="project" value="TreeGrafter"/>
</dbReference>
<keyword evidence="6" id="KW-0723">Serine/threonine-protein kinase</keyword>
<dbReference type="InterPro" id="IPR008271">
    <property type="entry name" value="Ser/Thr_kinase_AS"/>
</dbReference>
<name>A0A146KBD4_9EUKA</name>
<evidence type="ECO:0000256" key="3">
    <source>
        <dbReference type="ARBA" id="ARBA00022777"/>
    </source>
</evidence>
<dbReference type="Pfam" id="PF00069">
    <property type="entry name" value="Pkinase"/>
    <property type="match status" value="1"/>
</dbReference>
<evidence type="ECO:0000256" key="1">
    <source>
        <dbReference type="ARBA" id="ARBA00022679"/>
    </source>
</evidence>
<dbReference type="InterPro" id="IPR000719">
    <property type="entry name" value="Prot_kinase_dom"/>
</dbReference>
<feature type="domain" description="Protein kinase" evidence="8">
    <location>
        <begin position="13"/>
        <end position="273"/>
    </location>
</feature>
<evidence type="ECO:0000256" key="7">
    <source>
        <dbReference type="SAM" id="MobiDB-lite"/>
    </source>
</evidence>
<dbReference type="PROSITE" id="PS00107">
    <property type="entry name" value="PROTEIN_KINASE_ATP"/>
    <property type="match status" value="1"/>
</dbReference>
<dbReference type="GO" id="GO:0000407">
    <property type="term" value="C:phagophore assembly site"/>
    <property type="evidence" value="ECO:0007669"/>
    <property type="project" value="TreeGrafter"/>
</dbReference>
<dbReference type="PANTHER" id="PTHR24348">
    <property type="entry name" value="SERINE/THREONINE-PROTEIN KINASE UNC-51-RELATED"/>
    <property type="match status" value="1"/>
</dbReference>
<feature type="region of interest" description="Disordered" evidence="7">
    <location>
        <begin position="310"/>
        <end position="348"/>
    </location>
</feature>
<proteinExistence type="inferred from homology"/>
<evidence type="ECO:0000256" key="5">
    <source>
        <dbReference type="PROSITE-ProRule" id="PRU10141"/>
    </source>
</evidence>
<dbReference type="InterPro" id="IPR045269">
    <property type="entry name" value="Atg1-like"/>
</dbReference>
<dbReference type="SUPFAM" id="SSF56112">
    <property type="entry name" value="Protein kinase-like (PK-like)"/>
    <property type="match status" value="1"/>
</dbReference>
<dbReference type="PANTHER" id="PTHR24348:SF22">
    <property type="entry name" value="NON-SPECIFIC SERINE_THREONINE PROTEIN KINASE"/>
    <property type="match status" value="1"/>
</dbReference>
<evidence type="ECO:0000313" key="9">
    <source>
        <dbReference type="EMBL" id="JAP94113.1"/>
    </source>
</evidence>
<organism evidence="9">
    <name type="scientific">Trepomonas sp. PC1</name>
    <dbReference type="NCBI Taxonomy" id="1076344"/>
    <lineage>
        <taxon>Eukaryota</taxon>
        <taxon>Metamonada</taxon>
        <taxon>Diplomonadida</taxon>
        <taxon>Hexamitidae</taxon>
        <taxon>Hexamitinae</taxon>
        <taxon>Trepomonas</taxon>
    </lineage>
</organism>
<dbReference type="InterPro" id="IPR017441">
    <property type="entry name" value="Protein_kinase_ATP_BS"/>
</dbReference>
<keyword evidence="2 5" id="KW-0547">Nucleotide-binding</keyword>
<feature type="non-terminal residue" evidence="9">
    <location>
        <position position="1"/>
    </location>
</feature>
<dbReference type="PROSITE" id="PS50011">
    <property type="entry name" value="PROTEIN_KINASE_DOM"/>
    <property type="match status" value="1"/>
</dbReference>
<dbReference type="GO" id="GO:0004674">
    <property type="term" value="F:protein serine/threonine kinase activity"/>
    <property type="evidence" value="ECO:0007669"/>
    <property type="project" value="UniProtKB-KW"/>
</dbReference>
<dbReference type="InterPro" id="IPR011009">
    <property type="entry name" value="Kinase-like_dom_sf"/>
</dbReference>
<dbReference type="GO" id="GO:0016020">
    <property type="term" value="C:membrane"/>
    <property type="evidence" value="ECO:0007669"/>
    <property type="project" value="TreeGrafter"/>
</dbReference>
<dbReference type="GO" id="GO:0005524">
    <property type="term" value="F:ATP binding"/>
    <property type="evidence" value="ECO:0007669"/>
    <property type="project" value="UniProtKB-UniRule"/>
</dbReference>
<keyword evidence="1" id="KW-0808">Transferase</keyword>
<gene>
    <name evidence="9" type="ORF">TPC1_13353</name>
</gene>
<feature type="compositionally biased region" description="Basic and acidic residues" evidence="7">
    <location>
        <begin position="331"/>
        <end position="348"/>
    </location>
</feature>
<dbReference type="AlphaFoldDB" id="A0A146KBD4"/>
<dbReference type="GO" id="GO:0005829">
    <property type="term" value="C:cytosol"/>
    <property type="evidence" value="ECO:0007669"/>
    <property type="project" value="TreeGrafter"/>
</dbReference>
<keyword evidence="4 5" id="KW-0067">ATP-binding</keyword>
<accession>A0A146KBD4</accession>
<evidence type="ECO:0000256" key="4">
    <source>
        <dbReference type="ARBA" id="ARBA00022840"/>
    </source>
</evidence>
<dbReference type="GO" id="GO:0010506">
    <property type="term" value="P:regulation of autophagy"/>
    <property type="evidence" value="ECO:0007669"/>
    <property type="project" value="InterPro"/>
</dbReference>
<evidence type="ECO:0000256" key="6">
    <source>
        <dbReference type="RuleBase" id="RU000304"/>
    </source>
</evidence>
<dbReference type="PROSITE" id="PS00108">
    <property type="entry name" value="PROTEIN_KINASE_ST"/>
    <property type="match status" value="1"/>
</dbReference>
<comment type="similarity">
    <text evidence="6">Belongs to the protein kinase superfamily.</text>
</comment>
<dbReference type="GO" id="GO:0005776">
    <property type="term" value="C:autophagosome"/>
    <property type="evidence" value="ECO:0007669"/>
    <property type="project" value="TreeGrafter"/>
</dbReference>
<evidence type="ECO:0000259" key="8">
    <source>
        <dbReference type="PROSITE" id="PS50011"/>
    </source>
</evidence>